<feature type="domain" description="Peptidase M16 N-terminal" evidence="4">
    <location>
        <begin position="482"/>
        <end position="628"/>
    </location>
</feature>
<dbReference type="Pfam" id="PF00675">
    <property type="entry name" value="Peptidase_M16"/>
    <property type="match status" value="2"/>
</dbReference>
<dbReference type="InterPro" id="IPR007863">
    <property type="entry name" value="Peptidase_M16_C"/>
</dbReference>
<comment type="caution">
    <text evidence="6">The sequence shown here is derived from an EMBL/GenBank/DDBJ whole genome shotgun (WGS) entry which is preliminary data.</text>
</comment>
<dbReference type="Proteomes" id="UP001161325">
    <property type="component" value="Unassembled WGS sequence"/>
</dbReference>
<evidence type="ECO:0000256" key="1">
    <source>
        <dbReference type="ARBA" id="ARBA00001947"/>
    </source>
</evidence>
<proteinExistence type="inferred from homology"/>
<dbReference type="InterPro" id="IPR050361">
    <property type="entry name" value="MPP/UQCRC_Complex"/>
</dbReference>
<dbReference type="GO" id="GO:0046872">
    <property type="term" value="F:metal ion binding"/>
    <property type="evidence" value="ECO:0007669"/>
    <property type="project" value="InterPro"/>
</dbReference>
<dbReference type="InterPro" id="IPR011249">
    <property type="entry name" value="Metalloenz_LuxS/M16"/>
</dbReference>
<comment type="similarity">
    <text evidence="2 3">Belongs to the peptidase M16 family.</text>
</comment>
<name>A0AA37Q7D3_9BACT</name>
<organism evidence="6 7">
    <name type="scientific">Roseisolibacter agri</name>
    <dbReference type="NCBI Taxonomy" id="2014610"/>
    <lineage>
        <taxon>Bacteria</taxon>
        <taxon>Pseudomonadati</taxon>
        <taxon>Gemmatimonadota</taxon>
        <taxon>Gemmatimonadia</taxon>
        <taxon>Gemmatimonadales</taxon>
        <taxon>Gemmatimonadaceae</taxon>
        <taxon>Roseisolibacter</taxon>
    </lineage>
</organism>
<evidence type="ECO:0000256" key="3">
    <source>
        <dbReference type="RuleBase" id="RU004447"/>
    </source>
</evidence>
<evidence type="ECO:0000313" key="7">
    <source>
        <dbReference type="Proteomes" id="UP001161325"/>
    </source>
</evidence>
<dbReference type="SUPFAM" id="SSF63411">
    <property type="entry name" value="LuxS/MPP-like metallohydrolase"/>
    <property type="match status" value="4"/>
</dbReference>
<dbReference type="PROSITE" id="PS00143">
    <property type="entry name" value="INSULINASE"/>
    <property type="match status" value="1"/>
</dbReference>
<evidence type="ECO:0000259" key="4">
    <source>
        <dbReference type="Pfam" id="PF00675"/>
    </source>
</evidence>
<dbReference type="GO" id="GO:0004222">
    <property type="term" value="F:metalloendopeptidase activity"/>
    <property type="evidence" value="ECO:0007669"/>
    <property type="project" value="InterPro"/>
</dbReference>
<dbReference type="InterPro" id="IPR001431">
    <property type="entry name" value="Pept_M16_Zn_BS"/>
</dbReference>
<dbReference type="Pfam" id="PF05193">
    <property type="entry name" value="Peptidase_M16_C"/>
    <property type="match status" value="2"/>
</dbReference>
<dbReference type="Gene3D" id="3.30.830.10">
    <property type="entry name" value="Metalloenzyme, LuxS/M16 peptidase-like"/>
    <property type="match status" value="4"/>
</dbReference>
<accession>A0AA37Q7D3</accession>
<comment type="cofactor">
    <cofactor evidence="1">
        <name>Zn(2+)</name>
        <dbReference type="ChEBI" id="CHEBI:29105"/>
    </cofactor>
</comment>
<feature type="domain" description="Peptidase M16 C-terminal" evidence="5">
    <location>
        <begin position="179"/>
        <end position="352"/>
    </location>
</feature>
<evidence type="ECO:0000313" key="6">
    <source>
        <dbReference type="EMBL" id="GLC24361.1"/>
    </source>
</evidence>
<feature type="domain" description="Peptidase M16 N-terminal" evidence="4">
    <location>
        <begin position="26"/>
        <end position="158"/>
    </location>
</feature>
<protein>
    <submittedName>
        <fullName evidence="6">Peptidase M16</fullName>
    </submittedName>
</protein>
<dbReference type="PANTHER" id="PTHR11851">
    <property type="entry name" value="METALLOPROTEASE"/>
    <property type="match status" value="1"/>
</dbReference>
<dbReference type="EMBL" id="BRXS01000001">
    <property type="protein sequence ID" value="GLC24361.1"/>
    <property type="molecule type" value="Genomic_DNA"/>
</dbReference>
<dbReference type="RefSeq" id="WP_284348812.1">
    <property type="nucleotide sequence ID" value="NZ_BRXS01000001.1"/>
</dbReference>
<dbReference type="PANTHER" id="PTHR11851:SF49">
    <property type="entry name" value="MITOCHONDRIAL-PROCESSING PEPTIDASE SUBUNIT ALPHA"/>
    <property type="match status" value="1"/>
</dbReference>
<dbReference type="GO" id="GO:0006508">
    <property type="term" value="P:proteolysis"/>
    <property type="evidence" value="ECO:0007669"/>
    <property type="project" value="InterPro"/>
</dbReference>
<reference evidence="6" key="1">
    <citation type="submission" date="2022-08" db="EMBL/GenBank/DDBJ databases">
        <title>Draft genome sequencing of Roseisolibacter agri AW1220.</title>
        <authorList>
            <person name="Tobiishi Y."/>
            <person name="Tonouchi A."/>
        </authorList>
    </citation>
    <scope>NUCLEOTIDE SEQUENCE</scope>
    <source>
        <strain evidence="6">AW1220</strain>
    </source>
</reference>
<evidence type="ECO:0000259" key="5">
    <source>
        <dbReference type="Pfam" id="PF05193"/>
    </source>
</evidence>
<dbReference type="AlphaFoldDB" id="A0AA37Q7D3"/>
<evidence type="ECO:0000256" key="2">
    <source>
        <dbReference type="ARBA" id="ARBA00007261"/>
    </source>
</evidence>
<keyword evidence="7" id="KW-1185">Reference proteome</keyword>
<dbReference type="InterPro" id="IPR011765">
    <property type="entry name" value="Pept_M16_N"/>
</dbReference>
<gene>
    <name evidence="6" type="ORF">rosag_08740</name>
</gene>
<sequence length="875" mass="94283">MPTPPDTPLIDPATVHRTVLPNGLTVLVRRDASAPVVAVNTFVRAGYFDETDDVVGVAHVLEHMFFKGTPRRGVGEIAKQTKAQGGYLNAHTIYDHTSYYAVLPSSGFVEGLDIQADAYANSLVDADELAKELEVIIQEAKRKLDNPGAVTVESLYALLHDRHRVRRWRIGTEEGLRRLTRDDVAGFYRTYYRPSATVLSIVGDVDPDVALAHVRERYGALPDGAVPTDRGPQEDAHADFRYRELSGDVQQAQVAFGWRTPGTRHDDTPHLDLAAAVLGTGRGSRLYRAVRERSLASHVGAYDSTPTELGIFVVHAEGDPARLPDAARAMWTEVRALREQGVGAHELARVQRIAESRWLRRLETMEGQASWLAEWEALGDWRLGEDYRARVQRATPDDVTEAARRWLDPERAGVIVYRPQGSAPIAADATAFAALLAADAPAPVGAGTAPAPQAPAVHTGAPALERVEAGVHVFRTAQGIPVLVARKPGARIVNLGVYARGGASEEADADAGLTMLMAHTSVKGTERRTAAQIAAEAEVLGGSVGASVGSETFGWGIAVPLPHAADAASLLADVVQRPVFPDAAVDTERDVALQELRLLRDDMYRWPMRLASEAAYAGHPYGRPVGGTDESLRALDAAQLRAWHRARALSGDAVLAVVGDLAPEEAAALVAREFGALAPREVTPLPAPTWREGARRDDARAKKQTALALLFPGPTRTDPARVAAQLLAGIASGLGGRFFDELRDRRSLAYTVHAFASPRRLAGTFGAYIATGPTQEDEARAGLLAEFERLRDAPVSAEELERAQTYALGTHAIARQSGGAVMGELVDAWLTGEGLSELETYDARVRAVTPETIQTLARDWFDPARRVEGVVRGTG</sequence>
<feature type="domain" description="Peptidase M16 C-terminal" evidence="5">
    <location>
        <begin position="635"/>
        <end position="805"/>
    </location>
</feature>